<dbReference type="InterPro" id="IPR029068">
    <property type="entry name" value="Glyas_Bleomycin-R_OHBP_Dase"/>
</dbReference>
<evidence type="ECO:0000256" key="8">
    <source>
        <dbReference type="ARBA" id="ARBA00030892"/>
    </source>
</evidence>
<dbReference type="AlphaFoldDB" id="A0A914BJH9"/>
<sequence length="180" mass="20833">MANTVTQKDIDASCSQPEPCTKDFIMQQTMIRIKDPRKSLDFYTRVLGMRLLRHFDFPSMKFSLFFMGYCKEEDMPKDEKERTRWTFQQPATVELTYNYGTDVDDSFQGYHNGNKDPRGFGHLGISVPDVEVACKRFEELGVNFIKKPSDGKMKNIAFISDPDGYWIEILSPNDMGKLLN</sequence>
<dbReference type="Gene3D" id="3.10.180.10">
    <property type="entry name" value="2,3-Dihydroxybiphenyl 1,2-Dioxygenase, domain 1"/>
    <property type="match status" value="1"/>
</dbReference>
<feature type="binding site" evidence="12">
    <location>
        <position position="32"/>
    </location>
    <ligand>
        <name>substrate</name>
        <note>ligand shared between dimeric partners</note>
    </ligand>
</feature>
<evidence type="ECO:0000259" key="14">
    <source>
        <dbReference type="PROSITE" id="PS51819"/>
    </source>
</evidence>
<feature type="binding site" evidence="13">
    <location>
        <position position="122"/>
    </location>
    <ligand>
        <name>Zn(2+)</name>
        <dbReference type="ChEBI" id="CHEBI:29105"/>
        <note>ligand shared between dimeric partners</note>
    </ligand>
</feature>
<feature type="binding site" evidence="13">
    <location>
        <position position="168"/>
    </location>
    <ligand>
        <name>Zn(2+)</name>
        <dbReference type="ChEBI" id="CHEBI:29105"/>
        <note>ligand shared between dimeric partners</note>
    </ligand>
</feature>
<dbReference type="Pfam" id="PF00903">
    <property type="entry name" value="Glyoxalase"/>
    <property type="match status" value="1"/>
</dbReference>
<dbReference type="OMA" id="WVEIIQP"/>
<keyword evidence="5 13" id="KW-0862">Zinc</keyword>
<feature type="binding site" evidence="13">
    <location>
        <position position="94"/>
    </location>
    <ligand>
        <name>Zn(2+)</name>
        <dbReference type="ChEBI" id="CHEBI:29105"/>
        <note>ligand shared between dimeric partners</note>
    </ligand>
</feature>
<dbReference type="PROSITE" id="PS00934">
    <property type="entry name" value="GLYOXALASE_I_1"/>
    <property type="match status" value="1"/>
</dbReference>
<dbReference type="EC" id="4.4.1.5" evidence="3"/>
<dbReference type="NCBIfam" id="TIGR00068">
    <property type="entry name" value="glyox_I"/>
    <property type="match status" value="1"/>
</dbReference>
<evidence type="ECO:0000256" key="5">
    <source>
        <dbReference type="ARBA" id="ARBA00022833"/>
    </source>
</evidence>
<feature type="domain" description="VOC" evidence="14">
    <location>
        <begin position="25"/>
        <end position="172"/>
    </location>
</feature>
<evidence type="ECO:0000256" key="10">
    <source>
        <dbReference type="ARBA" id="ARBA00033298"/>
    </source>
</evidence>
<evidence type="ECO:0000256" key="1">
    <source>
        <dbReference type="ARBA" id="ARBA00005008"/>
    </source>
</evidence>
<organism evidence="15 16">
    <name type="scientific">Patiria miniata</name>
    <name type="common">Bat star</name>
    <name type="synonym">Asterina miniata</name>
    <dbReference type="NCBI Taxonomy" id="46514"/>
    <lineage>
        <taxon>Eukaryota</taxon>
        <taxon>Metazoa</taxon>
        <taxon>Echinodermata</taxon>
        <taxon>Eleutherozoa</taxon>
        <taxon>Asterozoa</taxon>
        <taxon>Asteroidea</taxon>
        <taxon>Valvatacea</taxon>
        <taxon>Valvatida</taxon>
        <taxon>Asterinidae</taxon>
        <taxon>Patiria</taxon>
    </lineage>
</organism>
<dbReference type="SUPFAM" id="SSF54593">
    <property type="entry name" value="Glyoxalase/Bleomycin resistance protein/Dihydroxybiphenyl dioxygenase"/>
    <property type="match status" value="1"/>
</dbReference>
<reference evidence="15" key="1">
    <citation type="submission" date="2022-11" db="UniProtKB">
        <authorList>
            <consortium name="EnsemblMetazoa"/>
        </authorList>
    </citation>
    <scope>IDENTIFICATION</scope>
</reference>
<comment type="similarity">
    <text evidence="2">Belongs to the glyoxalase I family.</text>
</comment>
<feature type="active site" description="Proton donor/acceptor" evidence="11">
    <location>
        <position position="168"/>
    </location>
</feature>
<proteinExistence type="inferred from homology"/>
<evidence type="ECO:0000256" key="3">
    <source>
        <dbReference type="ARBA" id="ARBA00012081"/>
    </source>
</evidence>
<evidence type="ECO:0000256" key="13">
    <source>
        <dbReference type="PIRSR" id="PIRSR604361-3"/>
    </source>
</evidence>
<evidence type="ECO:0000256" key="9">
    <source>
        <dbReference type="ARBA" id="ARBA00032460"/>
    </source>
</evidence>
<keyword evidence="16" id="KW-1185">Reference proteome</keyword>
<accession>A0A914BJH9</accession>
<dbReference type="Proteomes" id="UP000887568">
    <property type="component" value="Unplaced"/>
</dbReference>
<name>A0A914BJH9_PATMI</name>
<dbReference type="GeneID" id="119744408"/>
<keyword evidence="6" id="KW-0456">Lyase</keyword>
<feature type="binding site" evidence="12">
    <location>
        <position position="98"/>
    </location>
    <ligand>
        <name>substrate</name>
        <note>ligand shared between dimeric partners</note>
    </ligand>
</feature>
<feature type="binding site" evidence="13">
    <location>
        <position position="28"/>
    </location>
    <ligand>
        <name>Zn(2+)</name>
        <dbReference type="ChEBI" id="CHEBI:29105"/>
        <note>ligand shared between dimeric partners</note>
    </ligand>
</feature>
<feature type="binding site" evidence="12">
    <location>
        <position position="118"/>
    </location>
    <ligand>
        <name>substrate</name>
        <note>ligand shared between dimeric partners</note>
    </ligand>
</feature>
<dbReference type="InterPro" id="IPR004361">
    <property type="entry name" value="Glyoxalase_1"/>
</dbReference>
<dbReference type="InterPro" id="IPR037523">
    <property type="entry name" value="VOC_core"/>
</dbReference>
<dbReference type="GO" id="GO:0004462">
    <property type="term" value="F:lactoylglutathione lyase activity"/>
    <property type="evidence" value="ECO:0007669"/>
    <property type="project" value="UniProtKB-EC"/>
</dbReference>
<dbReference type="InterPro" id="IPR004360">
    <property type="entry name" value="Glyas_Fos-R_dOase_dom"/>
</dbReference>
<dbReference type="OrthoDB" id="16820at2759"/>
<dbReference type="PROSITE" id="PS51819">
    <property type="entry name" value="VOC"/>
    <property type="match status" value="1"/>
</dbReference>
<evidence type="ECO:0000256" key="11">
    <source>
        <dbReference type="PIRSR" id="PIRSR604361-1"/>
    </source>
</evidence>
<dbReference type="PANTHER" id="PTHR10374">
    <property type="entry name" value="LACTOYLGLUTATHIONE LYASE GLYOXALASE I"/>
    <property type="match status" value="1"/>
</dbReference>
<dbReference type="RefSeq" id="XP_038076259.1">
    <property type="nucleotide sequence ID" value="XM_038220331.1"/>
</dbReference>
<evidence type="ECO:0000256" key="6">
    <source>
        <dbReference type="ARBA" id="ARBA00023239"/>
    </source>
</evidence>
<dbReference type="GO" id="GO:0046872">
    <property type="term" value="F:metal ion binding"/>
    <property type="evidence" value="ECO:0007669"/>
    <property type="project" value="UniProtKB-KW"/>
</dbReference>
<feature type="binding site" evidence="12">
    <location>
        <begin position="152"/>
        <end position="153"/>
    </location>
    <ligand>
        <name>substrate</name>
        <note>ligand shared between dimeric partners</note>
    </ligand>
</feature>
<evidence type="ECO:0000256" key="12">
    <source>
        <dbReference type="PIRSR" id="PIRSR604361-2"/>
    </source>
</evidence>
<evidence type="ECO:0000256" key="7">
    <source>
        <dbReference type="ARBA" id="ARBA00030291"/>
    </source>
</evidence>
<evidence type="ECO:0000313" key="16">
    <source>
        <dbReference type="Proteomes" id="UP000887568"/>
    </source>
</evidence>
<keyword evidence="4 13" id="KW-0479">Metal-binding</keyword>
<comment type="pathway">
    <text evidence="1">Secondary metabolite metabolism; methylglyoxal degradation; (R)-lactate from methylglyoxal: step 1/2.</text>
</comment>
<comment type="cofactor">
    <cofactor evidence="13">
        <name>Zn(2+)</name>
        <dbReference type="ChEBI" id="CHEBI:29105"/>
    </cofactor>
    <text evidence="13">Binds 1 zinc ion per subunit. In the homodimer, two zinc ions are bound between subunits.</text>
</comment>
<feature type="binding site" evidence="12">
    <location>
        <position position="28"/>
    </location>
    <ligand>
        <name>substrate</name>
        <note>ligand shared between dimeric partners</note>
    </ligand>
</feature>
<dbReference type="InterPro" id="IPR018146">
    <property type="entry name" value="Glyoxalase_1_CS"/>
</dbReference>
<dbReference type="EnsemblMetazoa" id="XM_038220331.1">
    <property type="protein sequence ID" value="XP_038076259.1"/>
    <property type="gene ID" value="LOC119744408"/>
</dbReference>
<evidence type="ECO:0000256" key="4">
    <source>
        <dbReference type="ARBA" id="ARBA00022723"/>
    </source>
</evidence>
<evidence type="ECO:0000313" key="15">
    <source>
        <dbReference type="EnsemblMetazoa" id="XP_038076259.1"/>
    </source>
</evidence>
<dbReference type="CDD" id="cd07233">
    <property type="entry name" value="GlxI_Zn"/>
    <property type="match status" value="1"/>
</dbReference>
<feature type="binding site" evidence="12">
    <location>
        <position position="122"/>
    </location>
    <ligand>
        <name>substrate</name>
        <note>ligand shared between dimeric partners</note>
    </ligand>
</feature>
<dbReference type="PANTHER" id="PTHR10374:SF30">
    <property type="entry name" value="LACTOYLGLUTATHIONE LYASE"/>
    <property type="match status" value="1"/>
</dbReference>
<protein>
    <recommendedName>
        <fullName evidence="3">lactoylglutathione lyase</fullName>
        <ecNumber evidence="3">4.4.1.5</ecNumber>
    </recommendedName>
    <alternativeName>
        <fullName evidence="8">Aldoketomutase</fullName>
    </alternativeName>
    <alternativeName>
        <fullName evidence="7">Ketone-aldehyde mutase</fullName>
    </alternativeName>
    <alternativeName>
        <fullName evidence="9">Methylglyoxalase</fullName>
    </alternativeName>
    <alternativeName>
        <fullName evidence="10">S-D-lactoylglutathione methylglyoxal lyase</fullName>
    </alternativeName>
</protein>
<evidence type="ECO:0000256" key="2">
    <source>
        <dbReference type="ARBA" id="ARBA00010363"/>
    </source>
</evidence>